<feature type="non-terminal residue" evidence="2">
    <location>
        <position position="79"/>
    </location>
</feature>
<feature type="region of interest" description="Disordered" evidence="1">
    <location>
        <begin position="1"/>
        <end position="30"/>
    </location>
</feature>
<protein>
    <submittedName>
        <fullName evidence="2">Skeletal muscle fast troponin T isoform 2</fullName>
    </submittedName>
</protein>
<accession>G1FKG3</accession>
<organism evidence="2">
    <name type="scientific">Epinephelus bruneus</name>
    <name type="common">Longtooth grouper</name>
    <dbReference type="NCBI Taxonomy" id="323802"/>
    <lineage>
        <taxon>Eukaryota</taxon>
        <taxon>Metazoa</taxon>
        <taxon>Chordata</taxon>
        <taxon>Craniata</taxon>
        <taxon>Vertebrata</taxon>
        <taxon>Euteleostomi</taxon>
        <taxon>Actinopterygii</taxon>
        <taxon>Neopterygii</taxon>
        <taxon>Teleostei</taxon>
        <taxon>Neoteleostei</taxon>
        <taxon>Acanthomorphata</taxon>
        <taxon>Eupercaria</taxon>
        <taxon>Perciformes</taxon>
        <taxon>Serranoidei</taxon>
        <taxon>Serranidae</taxon>
        <taxon>Epinephelinae</taxon>
        <taxon>Epinephelini</taxon>
        <taxon>Epinephelus</taxon>
    </lineage>
</organism>
<reference evidence="2" key="1">
    <citation type="submission" date="2011-07" db="EMBL/GenBank/DDBJ databases">
        <title>Characterization of skeletal muscle fast troponin T isoform 2 in Epinephelus bruneus.</title>
        <authorList>
            <person name="Harikrishnan R."/>
            <person name="Kim J.-S."/>
            <person name="Heo M.-S."/>
        </authorList>
    </citation>
    <scope>NUCLEOTIDE SEQUENCE</scope>
</reference>
<name>G1FKG3_EPIBR</name>
<evidence type="ECO:0000313" key="2">
    <source>
        <dbReference type="EMBL" id="AEM37666.1"/>
    </source>
</evidence>
<evidence type="ECO:0000256" key="1">
    <source>
        <dbReference type="SAM" id="MobiDB-lite"/>
    </source>
</evidence>
<sequence length="79" mass="9018">MRLQPCVREWRSSVNSARREPPLAAESKSTQKPNCYCLGHTPDETTRAVAKVLAQKKPVTLRCTMRLSTHFLLHTTRNL</sequence>
<dbReference type="EMBL" id="JN216921">
    <property type="protein sequence ID" value="AEM37666.1"/>
    <property type="molecule type" value="mRNA"/>
</dbReference>
<proteinExistence type="evidence at transcript level"/>
<dbReference type="AlphaFoldDB" id="G1FKG3"/>